<dbReference type="PANTHER" id="PTHR38776">
    <property type="entry name" value="MLTA-INTERACTING PROTEIN-RELATED"/>
    <property type="match status" value="1"/>
</dbReference>
<keyword evidence="8" id="KW-1185">Reference proteome</keyword>
<dbReference type="InterPro" id="IPR010583">
    <property type="entry name" value="MipA"/>
</dbReference>
<dbReference type="AlphaFoldDB" id="A0A3N5YKY6"/>
<protein>
    <submittedName>
        <fullName evidence="7">MipA/OmpV family protein</fullName>
    </submittedName>
</protein>
<feature type="signal peptide" evidence="6">
    <location>
        <begin position="1"/>
        <end position="23"/>
    </location>
</feature>
<comment type="subcellular location">
    <subcellularLocation>
        <location evidence="1">Cell outer membrane</location>
    </subcellularLocation>
</comment>
<dbReference type="GO" id="GO:0009279">
    <property type="term" value="C:cell outer membrane"/>
    <property type="evidence" value="ECO:0007669"/>
    <property type="project" value="UniProtKB-SubCell"/>
</dbReference>
<dbReference type="OrthoDB" id="5731040at2"/>
<keyword evidence="3 6" id="KW-0732">Signal</keyword>
<comment type="caution">
    <text evidence="7">The sequence shown here is derived from an EMBL/GenBank/DDBJ whole genome shotgun (WGS) entry which is preliminary data.</text>
</comment>
<evidence type="ECO:0000256" key="5">
    <source>
        <dbReference type="ARBA" id="ARBA00023237"/>
    </source>
</evidence>
<keyword evidence="4" id="KW-0472">Membrane</keyword>
<organism evidence="7 8">
    <name type="scientific">Alteromonas sediminis</name>
    <dbReference type="NCBI Taxonomy" id="2259342"/>
    <lineage>
        <taxon>Bacteria</taxon>
        <taxon>Pseudomonadati</taxon>
        <taxon>Pseudomonadota</taxon>
        <taxon>Gammaproteobacteria</taxon>
        <taxon>Alteromonadales</taxon>
        <taxon>Alteromonadaceae</taxon>
        <taxon>Alteromonas/Salinimonas group</taxon>
        <taxon>Alteromonas</taxon>
    </lineage>
</organism>
<evidence type="ECO:0000256" key="2">
    <source>
        <dbReference type="ARBA" id="ARBA00005722"/>
    </source>
</evidence>
<name>A0A3N5YKY6_9ALTE</name>
<evidence type="ECO:0000256" key="4">
    <source>
        <dbReference type="ARBA" id="ARBA00023136"/>
    </source>
</evidence>
<evidence type="ECO:0000256" key="3">
    <source>
        <dbReference type="ARBA" id="ARBA00022729"/>
    </source>
</evidence>
<dbReference type="EMBL" id="RPOK01000004">
    <property type="protein sequence ID" value="RPJ65681.1"/>
    <property type="molecule type" value="Genomic_DNA"/>
</dbReference>
<dbReference type="PANTHER" id="PTHR38776:SF1">
    <property type="entry name" value="MLTA-INTERACTING PROTEIN-RELATED"/>
    <property type="match status" value="1"/>
</dbReference>
<keyword evidence="5" id="KW-0998">Cell outer membrane</keyword>
<evidence type="ECO:0000313" key="7">
    <source>
        <dbReference type="EMBL" id="RPJ65681.1"/>
    </source>
</evidence>
<accession>A0A3N5YKY6</accession>
<evidence type="ECO:0000256" key="1">
    <source>
        <dbReference type="ARBA" id="ARBA00004442"/>
    </source>
</evidence>
<dbReference type="Pfam" id="PF06629">
    <property type="entry name" value="MipA"/>
    <property type="match status" value="1"/>
</dbReference>
<reference evidence="7 8" key="1">
    <citation type="submission" date="2018-11" db="EMBL/GenBank/DDBJ databases">
        <authorList>
            <person name="Ye M.-Q."/>
            <person name="Du Z.-J."/>
        </authorList>
    </citation>
    <scope>NUCLEOTIDE SEQUENCE [LARGE SCALE GENOMIC DNA]</scope>
    <source>
        <strain evidence="7 8">U0105</strain>
    </source>
</reference>
<evidence type="ECO:0000313" key="8">
    <source>
        <dbReference type="Proteomes" id="UP000275281"/>
    </source>
</evidence>
<gene>
    <name evidence="7" type="ORF">DRW07_12740</name>
</gene>
<proteinExistence type="inferred from homology"/>
<sequence>MPLRYKRLGHVILLLLLSTSSSASFARCESNCDNSEVTWQFDVGLAISYRAGIVDSLEYEEGQSSLSLLLAGGVYYEDFFLESSPLSQHPFTIGYTLASSNDYSINLVMESWFSEINPEDAVDDSLEGLTVREGSLEVGLEYTRAFTKYDLRVRLLHDALSRHKGSIATIELARPLFFKSTLVIPSIGATFISSPATQYYYGVSTAEAKPGRLAYSPNDAVVTSARIYIERPMSKSWSLVGYGGYAVLSSAIANSPIVSPRSDTYYGGVGVLWTF</sequence>
<evidence type="ECO:0000256" key="6">
    <source>
        <dbReference type="SAM" id="SignalP"/>
    </source>
</evidence>
<comment type="similarity">
    <text evidence="2">Belongs to the MipA/OmpV family.</text>
</comment>
<dbReference type="RefSeq" id="WP_124028312.1">
    <property type="nucleotide sequence ID" value="NZ_JBHRSN010000007.1"/>
</dbReference>
<dbReference type="Proteomes" id="UP000275281">
    <property type="component" value="Unassembled WGS sequence"/>
</dbReference>
<feature type="chain" id="PRO_5018076087" evidence="6">
    <location>
        <begin position="24"/>
        <end position="275"/>
    </location>
</feature>